<evidence type="ECO:0000259" key="1">
    <source>
        <dbReference type="Pfam" id="PF13456"/>
    </source>
</evidence>
<reference evidence="2 3" key="1">
    <citation type="journal article" date="2019" name="Genome Biol. Evol.">
        <title>Insights into the evolution of the New World diploid cottons (Gossypium, subgenus Houzingenia) based on genome sequencing.</title>
        <authorList>
            <person name="Grover C.E."/>
            <person name="Arick M.A. 2nd"/>
            <person name="Thrash A."/>
            <person name="Conover J.L."/>
            <person name="Sanders W.S."/>
            <person name="Peterson D.G."/>
            <person name="Frelichowski J.E."/>
            <person name="Scheffler J.A."/>
            <person name="Scheffler B.E."/>
            <person name="Wendel J.F."/>
        </authorList>
    </citation>
    <scope>NUCLEOTIDE SEQUENCE [LARGE SCALE GENOMIC DNA]</scope>
    <source>
        <strain evidence="2">185</strain>
        <tissue evidence="2">Leaf</tissue>
    </source>
</reference>
<dbReference type="Gene3D" id="3.30.420.10">
    <property type="entry name" value="Ribonuclease H-like superfamily/Ribonuclease H"/>
    <property type="match status" value="1"/>
</dbReference>
<organism evidence="2 3">
    <name type="scientific">Gossypium aridum</name>
    <name type="common">American cotton</name>
    <name type="synonym">Erioxylum aridum</name>
    <dbReference type="NCBI Taxonomy" id="34290"/>
    <lineage>
        <taxon>Eukaryota</taxon>
        <taxon>Viridiplantae</taxon>
        <taxon>Streptophyta</taxon>
        <taxon>Embryophyta</taxon>
        <taxon>Tracheophyta</taxon>
        <taxon>Spermatophyta</taxon>
        <taxon>Magnoliopsida</taxon>
        <taxon>eudicotyledons</taxon>
        <taxon>Gunneridae</taxon>
        <taxon>Pentapetalae</taxon>
        <taxon>rosids</taxon>
        <taxon>malvids</taxon>
        <taxon>Malvales</taxon>
        <taxon>Malvaceae</taxon>
        <taxon>Malvoideae</taxon>
        <taxon>Gossypium</taxon>
    </lineage>
</organism>
<dbReference type="InterPro" id="IPR053151">
    <property type="entry name" value="RNase_H-like"/>
</dbReference>
<dbReference type="PANTHER" id="PTHR47723:SF13">
    <property type="entry name" value="PUTATIVE-RELATED"/>
    <property type="match status" value="1"/>
</dbReference>
<evidence type="ECO:0000313" key="2">
    <source>
        <dbReference type="EMBL" id="MBA0675013.1"/>
    </source>
</evidence>
<dbReference type="Pfam" id="PF13456">
    <property type="entry name" value="RVT_3"/>
    <property type="match status" value="1"/>
</dbReference>
<accession>A0A7J8WJ94</accession>
<gene>
    <name evidence="2" type="ORF">Goari_016580</name>
</gene>
<name>A0A7J8WJ94_GOSAI</name>
<feature type="non-terminal residue" evidence="2">
    <location>
        <position position="1"/>
    </location>
</feature>
<dbReference type="CDD" id="cd06222">
    <property type="entry name" value="RNase_H_like"/>
    <property type="match status" value="1"/>
</dbReference>
<protein>
    <recommendedName>
        <fullName evidence="1">RNase H type-1 domain-containing protein</fullName>
    </recommendedName>
</protein>
<sequence>MLKEGLQRVRFFIWTALQGRLLSSVERVRRGLVVDPSFPICGFHLEDILYILRYCVVAKDNRNLFIFQGRSWSLREIVQVSLTWANQLFSTLRADFKGSFKPPVEKKSFEDSIFLNTDGVVQLGFGNAAAGGVVRDANGDWIFGYNRCLGKCSIFNAELWGILEGLRLIQRR</sequence>
<keyword evidence="3" id="KW-1185">Reference proteome</keyword>
<dbReference type="InterPro" id="IPR044730">
    <property type="entry name" value="RNase_H-like_dom_plant"/>
</dbReference>
<dbReference type="GO" id="GO:0004523">
    <property type="term" value="F:RNA-DNA hybrid ribonuclease activity"/>
    <property type="evidence" value="ECO:0007669"/>
    <property type="project" value="InterPro"/>
</dbReference>
<dbReference type="InterPro" id="IPR036397">
    <property type="entry name" value="RNaseH_sf"/>
</dbReference>
<dbReference type="EMBL" id="JABFAA010000001">
    <property type="protein sequence ID" value="MBA0675013.1"/>
    <property type="molecule type" value="Genomic_DNA"/>
</dbReference>
<dbReference type="InterPro" id="IPR002156">
    <property type="entry name" value="RNaseH_domain"/>
</dbReference>
<dbReference type="Proteomes" id="UP000593577">
    <property type="component" value="Unassembled WGS sequence"/>
</dbReference>
<dbReference type="AlphaFoldDB" id="A0A7J8WJ94"/>
<comment type="caution">
    <text evidence="2">The sequence shown here is derived from an EMBL/GenBank/DDBJ whole genome shotgun (WGS) entry which is preliminary data.</text>
</comment>
<evidence type="ECO:0000313" key="3">
    <source>
        <dbReference type="Proteomes" id="UP000593577"/>
    </source>
</evidence>
<dbReference type="PANTHER" id="PTHR47723">
    <property type="entry name" value="OS05G0353850 PROTEIN"/>
    <property type="match status" value="1"/>
</dbReference>
<dbReference type="GO" id="GO:0003676">
    <property type="term" value="F:nucleic acid binding"/>
    <property type="evidence" value="ECO:0007669"/>
    <property type="project" value="InterPro"/>
</dbReference>
<proteinExistence type="predicted"/>
<feature type="domain" description="RNase H type-1" evidence="1">
    <location>
        <begin position="116"/>
        <end position="170"/>
    </location>
</feature>